<proteinExistence type="predicted"/>
<feature type="domain" description="Ice-binding protein C-terminal" evidence="2">
    <location>
        <begin position="225"/>
        <end position="247"/>
    </location>
</feature>
<dbReference type="InterPro" id="IPR013424">
    <property type="entry name" value="Ice-binding_C"/>
</dbReference>
<evidence type="ECO:0000256" key="1">
    <source>
        <dbReference type="SAM" id="SignalP"/>
    </source>
</evidence>
<evidence type="ECO:0000313" key="3">
    <source>
        <dbReference type="EMBL" id="MBC1197535.1"/>
    </source>
</evidence>
<comment type="caution">
    <text evidence="3">The sequence shown here is derived from an EMBL/GenBank/DDBJ whole genome shotgun (WGS) entry which is preliminary data.</text>
</comment>
<dbReference type="AlphaFoldDB" id="A0A841V5X3"/>
<keyword evidence="1" id="KW-0732">Signal</keyword>
<reference evidence="3 4" key="1">
    <citation type="submission" date="2020-07" db="EMBL/GenBank/DDBJ databases">
        <title>Genomes of two Microcystis aeruginosa (Cyanobacteria) strains from Florida (USA) with disparate toxicogenic potential.</title>
        <authorList>
            <person name="Lefler F.W."/>
            <person name="Barbosa M."/>
            <person name="Berthold D.E."/>
            <person name="Laughinghouse H.D. IV."/>
        </authorList>
    </citation>
    <scope>NUCLEOTIDE SEQUENCE [LARGE SCALE GENOMIC DNA]</scope>
    <source>
        <strain evidence="3 4">BLCCF158</strain>
    </source>
</reference>
<dbReference type="InterPro" id="IPR026374">
    <property type="entry name" value="Cyano_PEP"/>
</dbReference>
<feature type="chain" id="PRO_5033050082" evidence="1">
    <location>
        <begin position="34"/>
        <end position="248"/>
    </location>
</feature>
<dbReference type="Proteomes" id="UP000525432">
    <property type="component" value="Unassembled WGS sequence"/>
</dbReference>
<dbReference type="NCBIfam" id="TIGR02595">
    <property type="entry name" value="PEP_CTERM"/>
    <property type="match status" value="1"/>
</dbReference>
<feature type="signal peptide" evidence="1">
    <location>
        <begin position="1"/>
        <end position="33"/>
    </location>
</feature>
<dbReference type="EMBL" id="JACEGC010000146">
    <property type="protein sequence ID" value="MBC1197535.1"/>
    <property type="molecule type" value="Genomic_DNA"/>
</dbReference>
<accession>A0A841V5X3</accession>
<evidence type="ECO:0000313" key="4">
    <source>
        <dbReference type="Proteomes" id="UP000525432"/>
    </source>
</evidence>
<evidence type="ECO:0000259" key="2">
    <source>
        <dbReference type="Pfam" id="PF07589"/>
    </source>
</evidence>
<name>A0A841V5X3_MICAE</name>
<dbReference type="Pfam" id="PF07589">
    <property type="entry name" value="PEP-CTERM"/>
    <property type="match status" value="1"/>
</dbReference>
<gene>
    <name evidence="3" type="ORF">H0901_20355</name>
</gene>
<protein>
    <submittedName>
        <fullName evidence="3">PEP-CTERM sorting domain-containing protein</fullName>
    </submittedName>
</protein>
<dbReference type="NCBIfam" id="TIGR04155">
    <property type="entry name" value="cyano_PEP"/>
    <property type="match status" value="1"/>
</dbReference>
<organism evidence="3 4">
    <name type="scientific">Microcystis aeruginosa BLCC-F158</name>
    <dbReference type="NCBI Taxonomy" id="2755316"/>
    <lineage>
        <taxon>Bacteria</taxon>
        <taxon>Bacillati</taxon>
        <taxon>Cyanobacteriota</taxon>
        <taxon>Cyanophyceae</taxon>
        <taxon>Oscillatoriophycideae</taxon>
        <taxon>Chroococcales</taxon>
        <taxon>Microcystaceae</taxon>
        <taxon>Microcystis</taxon>
    </lineage>
</organism>
<sequence length="248" mass="25885">MIKEFSKRVTTVALATAGSVAAFGFATTSPVQAAPIAACPSMFTLGDFAVLGNTGCYVGDKRFQYLDADPSTGNITTGLVFISSPPTAANSHSFSYRPQPTALTQTGGQYTIDYLIEVYNDPGTSVDETLTQFFHQFSIGYDSTGMQDQGVTVTKTVWLDGIGGTQLVGTSQGKSSDLGGNGSPGNIVTVPGHVQKLFVRDVFGTTNAMGAINSVTNDFTQKTKVPEPSAILGILAVAGIGAFARRKS</sequence>